<gene>
    <name evidence="1" type="ORF">PENTCL1PPCAC_8290</name>
</gene>
<dbReference type="AlphaFoldDB" id="A0AAV5T1A0"/>
<feature type="non-terminal residue" evidence="1">
    <location>
        <position position="92"/>
    </location>
</feature>
<evidence type="ECO:0000313" key="2">
    <source>
        <dbReference type="Proteomes" id="UP001432027"/>
    </source>
</evidence>
<organism evidence="1 2">
    <name type="scientific">Pristionchus entomophagus</name>
    <dbReference type="NCBI Taxonomy" id="358040"/>
    <lineage>
        <taxon>Eukaryota</taxon>
        <taxon>Metazoa</taxon>
        <taxon>Ecdysozoa</taxon>
        <taxon>Nematoda</taxon>
        <taxon>Chromadorea</taxon>
        <taxon>Rhabditida</taxon>
        <taxon>Rhabditina</taxon>
        <taxon>Diplogasteromorpha</taxon>
        <taxon>Diplogasteroidea</taxon>
        <taxon>Neodiplogasteridae</taxon>
        <taxon>Pristionchus</taxon>
    </lineage>
</organism>
<sequence length="92" mass="10415">IHNWDETSGNLVDFCKLNDYLHERMGKLKLGSPMISLVFEELRSVLHSYTYPVSSGSEESMSCEDSVHSGCEDFTAPNEWKMIHNSTENGKS</sequence>
<accession>A0AAV5T1A0</accession>
<dbReference type="EMBL" id="BTSX01000002">
    <property type="protein sequence ID" value="GMS86115.1"/>
    <property type="molecule type" value="Genomic_DNA"/>
</dbReference>
<dbReference type="Proteomes" id="UP001432027">
    <property type="component" value="Unassembled WGS sequence"/>
</dbReference>
<keyword evidence="2" id="KW-1185">Reference proteome</keyword>
<comment type="caution">
    <text evidence="1">The sequence shown here is derived from an EMBL/GenBank/DDBJ whole genome shotgun (WGS) entry which is preliminary data.</text>
</comment>
<proteinExistence type="predicted"/>
<name>A0AAV5T1A0_9BILA</name>
<protein>
    <submittedName>
        <fullName evidence="1">Uncharacterized protein</fullName>
    </submittedName>
</protein>
<feature type="non-terminal residue" evidence="1">
    <location>
        <position position="1"/>
    </location>
</feature>
<evidence type="ECO:0000313" key="1">
    <source>
        <dbReference type="EMBL" id="GMS86115.1"/>
    </source>
</evidence>
<reference evidence="1" key="1">
    <citation type="submission" date="2023-10" db="EMBL/GenBank/DDBJ databases">
        <title>Genome assembly of Pristionchus species.</title>
        <authorList>
            <person name="Yoshida K."/>
            <person name="Sommer R.J."/>
        </authorList>
    </citation>
    <scope>NUCLEOTIDE SEQUENCE</scope>
    <source>
        <strain evidence="1">RS0144</strain>
    </source>
</reference>